<proteinExistence type="inferred from homology"/>
<dbReference type="OrthoDB" id="27325at2759"/>
<keyword evidence="6" id="KW-1185">Reference proteome</keyword>
<dbReference type="GO" id="GO:0005634">
    <property type="term" value="C:nucleus"/>
    <property type="evidence" value="ECO:0007669"/>
    <property type="project" value="InterPro"/>
</dbReference>
<accession>A0A6H5FXN2</accession>
<comment type="similarity">
    <text evidence="1 2">Belongs to the nucleosome assembly protein (NAP) family.</text>
</comment>
<dbReference type="EMBL" id="CADCXU010001777">
    <property type="protein sequence ID" value="CAA9994171.1"/>
    <property type="molecule type" value="Genomic_DNA"/>
</dbReference>
<feature type="region of interest" description="Disordered" evidence="3">
    <location>
        <begin position="187"/>
        <end position="208"/>
    </location>
</feature>
<gene>
    <name evidence="4" type="ORF">NTEN_LOCUS987</name>
    <name evidence="5" type="ORF">NTEN_LOCUS992</name>
</gene>
<dbReference type="InterPro" id="IPR002164">
    <property type="entry name" value="NAP_family"/>
</dbReference>
<reference evidence="4 6" key="1">
    <citation type="submission" date="2020-02" db="EMBL/GenBank/DDBJ databases">
        <authorList>
            <person name="Ferguson B K."/>
        </authorList>
    </citation>
    <scope>NUCLEOTIDE SEQUENCE [LARGE SCALE GENOMIC DNA]</scope>
</reference>
<evidence type="ECO:0000256" key="2">
    <source>
        <dbReference type="RuleBase" id="RU003876"/>
    </source>
</evidence>
<evidence type="ECO:0000313" key="5">
    <source>
        <dbReference type="EMBL" id="CAA9994176.1"/>
    </source>
</evidence>
<dbReference type="EMBL" id="CADCXU010001778">
    <property type="protein sequence ID" value="CAA9994176.1"/>
    <property type="molecule type" value="Genomic_DNA"/>
</dbReference>
<organism evidence="4 6">
    <name type="scientific">Nesidiocoris tenuis</name>
    <dbReference type="NCBI Taxonomy" id="355587"/>
    <lineage>
        <taxon>Eukaryota</taxon>
        <taxon>Metazoa</taxon>
        <taxon>Ecdysozoa</taxon>
        <taxon>Arthropoda</taxon>
        <taxon>Hexapoda</taxon>
        <taxon>Insecta</taxon>
        <taxon>Pterygota</taxon>
        <taxon>Neoptera</taxon>
        <taxon>Paraneoptera</taxon>
        <taxon>Hemiptera</taxon>
        <taxon>Heteroptera</taxon>
        <taxon>Panheteroptera</taxon>
        <taxon>Cimicomorpha</taxon>
        <taxon>Miridae</taxon>
        <taxon>Dicyphina</taxon>
        <taxon>Nesidiocoris</taxon>
    </lineage>
</organism>
<sequence length="208" mass="24309">MAGNGIPGVPGFWLRVFRHSATLNDMMRPYDEPIIAYLEDIKIEYIANPMGFRLNFHFSNNHYFTNSVLVKEYHIKSVPTPFKHDSEIYKCIGCTIDWLPHQDVTVRLGKQRQRHRSNGNIRVVERLVKNESFFNFFNPPVVPEDPKIEVKDELHVRLATDYEVGQYFRTRIIPHAYLYYIGQAPEQDDNYQDCSSDSSEDTSDSDED</sequence>
<protein>
    <recommendedName>
        <fullName evidence="7">Nucleosome assembly protein 1-like 1</fullName>
    </recommendedName>
</protein>
<dbReference type="PANTHER" id="PTHR11875">
    <property type="entry name" value="TESTIS-SPECIFIC Y-ENCODED PROTEIN"/>
    <property type="match status" value="1"/>
</dbReference>
<dbReference type="Proteomes" id="UP000479000">
    <property type="component" value="Unassembled WGS sequence"/>
</dbReference>
<evidence type="ECO:0000256" key="3">
    <source>
        <dbReference type="SAM" id="MobiDB-lite"/>
    </source>
</evidence>
<dbReference type="Gene3D" id="3.30.1120.90">
    <property type="entry name" value="Nucleosome assembly protein"/>
    <property type="match status" value="1"/>
</dbReference>
<dbReference type="GO" id="GO:0006334">
    <property type="term" value="P:nucleosome assembly"/>
    <property type="evidence" value="ECO:0007669"/>
    <property type="project" value="InterPro"/>
</dbReference>
<evidence type="ECO:0000313" key="4">
    <source>
        <dbReference type="EMBL" id="CAA9994171.1"/>
    </source>
</evidence>
<dbReference type="Pfam" id="PF00956">
    <property type="entry name" value="NAP"/>
    <property type="match status" value="1"/>
</dbReference>
<dbReference type="InterPro" id="IPR037231">
    <property type="entry name" value="NAP-like_sf"/>
</dbReference>
<evidence type="ECO:0000256" key="1">
    <source>
        <dbReference type="ARBA" id="ARBA00009947"/>
    </source>
</evidence>
<feature type="compositionally biased region" description="Acidic residues" evidence="3">
    <location>
        <begin position="198"/>
        <end position="208"/>
    </location>
</feature>
<dbReference type="SUPFAM" id="SSF143113">
    <property type="entry name" value="NAP-like"/>
    <property type="match status" value="1"/>
</dbReference>
<name>A0A6H5FXN2_9HEMI</name>
<evidence type="ECO:0000313" key="6">
    <source>
        <dbReference type="Proteomes" id="UP000479000"/>
    </source>
</evidence>
<evidence type="ECO:0008006" key="7">
    <source>
        <dbReference type="Google" id="ProtNLM"/>
    </source>
</evidence>
<dbReference type="AlphaFoldDB" id="A0A6H5FXN2"/>